<dbReference type="Proteomes" id="UP001321861">
    <property type="component" value="Chromosome"/>
</dbReference>
<dbReference type="RefSeq" id="WP_317635327.1">
    <property type="nucleotide sequence ID" value="NZ_AP026802.1"/>
</dbReference>
<evidence type="ECO:0000256" key="2">
    <source>
        <dbReference type="ARBA" id="ARBA00022730"/>
    </source>
</evidence>
<comment type="function">
    <text evidence="6">One of the early assembly proteins it binds 23S rRNA. One of the proteins that surrounds the polypeptide exit tunnel on the outside of the ribosome. Forms the main docking site for trigger factor binding to the ribosome.</text>
</comment>
<dbReference type="AlphaFoldDB" id="A0AAU9DF43"/>
<evidence type="ECO:0000313" key="9">
    <source>
        <dbReference type="Proteomes" id="UP001321861"/>
    </source>
</evidence>
<organism evidence="8 9">
    <name type="scientific">Xylocopilactobacillus apicola</name>
    <dbReference type="NCBI Taxonomy" id="2932184"/>
    <lineage>
        <taxon>Bacteria</taxon>
        <taxon>Bacillati</taxon>
        <taxon>Bacillota</taxon>
        <taxon>Bacilli</taxon>
        <taxon>Lactobacillales</taxon>
        <taxon>Lactobacillaceae</taxon>
        <taxon>Xylocopilactobacillus</taxon>
    </lineage>
</organism>
<keyword evidence="5 6" id="KW-0687">Ribonucleoprotein</keyword>
<protein>
    <recommendedName>
        <fullName evidence="6">Large ribosomal subunit protein uL23</fullName>
    </recommendedName>
</protein>
<dbReference type="InterPro" id="IPR012678">
    <property type="entry name" value="Ribosomal_uL23/eL15/eS24_sf"/>
</dbReference>
<dbReference type="PANTHER" id="PTHR11620">
    <property type="entry name" value="60S RIBOSOMAL PROTEIN L23A"/>
    <property type="match status" value="1"/>
</dbReference>
<dbReference type="EMBL" id="AP026802">
    <property type="protein sequence ID" value="BDR59537.1"/>
    <property type="molecule type" value="Genomic_DNA"/>
</dbReference>
<dbReference type="InterPro" id="IPR001014">
    <property type="entry name" value="Ribosomal_uL23_CS"/>
</dbReference>
<evidence type="ECO:0000256" key="1">
    <source>
        <dbReference type="ARBA" id="ARBA00006700"/>
    </source>
</evidence>
<dbReference type="GO" id="GO:0006412">
    <property type="term" value="P:translation"/>
    <property type="evidence" value="ECO:0007669"/>
    <property type="project" value="UniProtKB-UniRule"/>
</dbReference>
<dbReference type="InterPro" id="IPR013025">
    <property type="entry name" value="Ribosomal_uL23-like"/>
</dbReference>
<comment type="subunit">
    <text evidence="6">Part of the 50S ribosomal subunit. Contacts protein L29, and trigger factor when it is bound to the ribosome.</text>
</comment>
<dbReference type="SUPFAM" id="SSF54189">
    <property type="entry name" value="Ribosomal proteins S24e, L23 and L15e"/>
    <property type="match status" value="1"/>
</dbReference>
<evidence type="ECO:0000313" key="8">
    <source>
        <dbReference type="EMBL" id="BDR59537.1"/>
    </source>
</evidence>
<evidence type="ECO:0000256" key="3">
    <source>
        <dbReference type="ARBA" id="ARBA00022884"/>
    </source>
</evidence>
<keyword evidence="2 6" id="KW-0699">rRNA-binding</keyword>
<proteinExistence type="inferred from homology"/>
<keyword evidence="9" id="KW-1185">Reference proteome</keyword>
<evidence type="ECO:0000256" key="4">
    <source>
        <dbReference type="ARBA" id="ARBA00022980"/>
    </source>
</evidence>
<dbReference type="PROSITE" id="PS00050">
    <property type="entry name" value="RIBOSOMAL_L23"/>
    <property type="match status" value="1"/>
</dbReference>
<keyword evidence="4 6" id="KW-0689">Ribosomal protein</keyword>
<dbReference type="GO" id="GO:1990904">
    <property type="term" value="C:ribonucleoprotein complex"/>
    <property type="evidence" value="ECO:0007669"/>
    <property type="project" value="UniProtKB-KW"/>
</dbReference>
<gene>
    <name evidence="6 8" type="primary">rplW</name>
    <name evidence="8" type="ORF">XA3_19780</name>
</gene>
<dbReference type="KEGG" id="xap:XA3_19780"/>
<evidence type="ECO:0000256" key="6">
    <source>
        <dbReference type="HAMAP-Rule" id="MF_01369"/>
    </source>
</evidence>
<dbReference type="Gene3D" id="3.30.70.330">
    <property type="match status" value="1"/>
</dbReference>
<dbReference type="HAMAP" id="MF_01369_B">
    <property type="entry name" value="Ribosomal_uL23_B"/>
    <property type="match status" value="1"/>
</dbReference>
<keyword evidence="3 6" id="KW-0694">RNA-binding</keyword>
<sequence>MSDSVHDVIKTPVITEKSMDLMGQHKYTFYVAPGANKIQIRHAIEEIFDVKVKEVNLMNIRKKFRRYGRYSGYKAGKRKAIITLTADSKEIPVMVKDQSTDDKKDDNK</sequence>
<comment type="similarity">
    <text evidence="1 6 7">Belongs to the universal ribosomal protein uL23 family.</text>
</comment>
<dbReference type="Pfam" id="PF00276">
    <property type="entry name" value="Ribosomal_L23"/>
    <property type="match status" value="1"/>
</dbReference>
<accession>A0AAU9DF43</accession>
<evidence type="ECO:0000256" key="7">
    <source>
        <dbReference type="RuleBase" id="RU003934"/>
    </source>
</evidence>
<dbReference type="GO" id="GO:0003735">
    <property type="term" value="F:structural constituent of ribosome"/>
    <property type="evidence" value="ECO:0007669"/>
    <property type="project" value="InterPro"/>
</dbReference>
<name>A0AAU9DF43_9LACO</name>
<dbReference type="FunFam" id="3.30.70.330:FF:000001">
    <property type="entry name" value="50S ribosomal protein L23"/>
    <property type="match status" value="1"/>
</dbReference>
<evidence type="ECO:0000256" key="5">
    <source>
        <dbReference type="ARBA" id="ARBA00023274"/>
    </source>
</evidence>
<dbReference type="GO" id="GO:0005840">
    <property type="term" value="C:ribosome"/>
    <property type="evidence" value="ECO:0007669"/>
    <property type="project" value="UniProtKB-KW"/>
</dbReference>
<dbReference type="InterPro" id="IPR012677">
    <property type="entry name" value="Nucleotide-bd_a/b_plait_sf"/>
</dbReference>
<dbReference type="GO" id="GO:0019843">
    <property type="term" value="F:rRNA binding"/>
    <property type="evidence" value="ECO:0007669"/>
    <property type="project" value="UniProtKB-UniRule"/>
</dbReference>
<reference evidence="8 9" key="1">
    <citation type="journal article" date="2023" name="Microbiol. Spectr.">
        <title>Symbiosis of Carpenter Bees with Uncharacterized Lactic Acid Bacteria Showing NAD Auxotrophy.</title>
        <authorList>
            <person name="Kawasaki S."/>
            <person name="Ozawa K."/>
            <person name="Mori T."/>
            <person name="Yamamoto A."/>
            <person name="Ito M."/>
            <person name="Ohkuma M."/>
            <person name="Sakamoto M."/>
            <person name="Matsutani M."/>
        </authorList>
    </citation>
    <scope>NUCLEOTIDE SEQUENCE [LARGE SCALE GENOMIC DNA]</scope>
    <source>
        <strain evidence="8 9">XA3</strain>
    </source>
</reference>
<dbReference type="NCBIfam" id="NF004363">
    <property type="entry name" value="PRK05738.2-4"/>
    <property type="match status" value="1"/>
</dbReference>